<keyword evidence="6 11" id="KW-0808">Transferase</keyword>
<dbReference type="EC" id="2.3.1.30" evidence="3 11"/>
<dbReference type="InterPro" id="IPR011004">
    <property type="entry name" value="Trimer_LpxA-like_sf"/>
</dbReference>
<dbReference type="InterPro" id="IPR005881">
    <property type="entry name" value="Ser_O-AcTrfase"/>
</dbReference>
<dbReference type="InterPro" id="IPR053376">
    <property type="entry name" value="Serine_acetyltransferase"/>
</dbReference>
<dbReference type="AlphaFoldDB" id="A0A5J5KWH2"/>
<protein>
    <recommendedName>
        <fullName evidence="4 11">Serine acetyltransferase</fullName>
        <ecNumber evidence="3 11">2.3.1.30</ecNumber>
    </recommendedName>
</protein>
<evidence type="ECO:0000256" key="5">
    <source>
        <dbReference type="ARBA" id="ARBA00022605"/>
    </source>
</evidence>
<dbReference type="GO" id="GO:0005737">
    <property type="term" value="C:cytoplasm"/>
    <property type="evidence" value="ECO:0007669"/>
    <property type="project" value="InterPro"/>
</dbReference>
<dbReference type="Proteomes" id="UP000325957">
    <property type="component" value="Unassembled WGS sequence"/>
</dbReference>
<evidence type="ECO:0000313" key="12">
    <source>
        <dbReference type="EMBL" id="KAA9393245.1"/>
    </source>
</evidence>
<keyword evidence="7" id="KW-0677">Repeat</keyword>
<keyword evidence="13" id="KW-1185">Reference proteome</keyword>
<evidence type="ECO:0000256" key="1">
    <source>
        <dbReference type="ARBA" id="ARBA00004876"/>
    </source>
</evidence>
<evidence type="ECO:0000256" key="9">
    <source>
        <dbReference type="ARBA" id="ARBA00023315"/>
    </source>
</evidence>
<keyword evidence="8" id="KW-0198">Cysteine biosynthesis</keyword>
<dbReference type="PROSITE" id="PS00101">
    <property type="entry name" value="HEXAPEP_TRANSFERASES"/>
    <property type="match status" value="1"/>
</dbReference>
<evidence type="ECO:0000256" key="7">
    <source>
        <dbReference type="ARBA" id="ARBA00022737"/>
    </source>
</evidence>
<dbReference type="PIRSF" id="PIRSF000441">
    <property type="entry name" value="CysE"/>
    <property type="match status" value="1"/>
</dbReference>
<dbReference type="Gene3D" id="1.10.3130.10">
    <property type="entry name" value="serine acetyltransferase, domain 1"/>
    <property type="match status" value="1"/>
</dbReference>
<comment type="caution">
    <text evidence="12">The sequence shown here is derived from an EMBL/GenBank/DDBJ whole genome shotgun (WGS) entry which is preliminary data.</text>
</comment>
<evidence type="ECO:0000256" key="8">
    <source>
        <dbReference type="ARBA" id="ARBA00023192"/>
    </source>
</evidence>
<evidence type="ECO:0000256" key="2">
    <source>
        <dbReference type="ARBA" id="ARBA00007274"/>
    </source>
</evidence>
<dbReference type="NCBIfam" id="TIGR01172">
    <property type="entry name" value="cysE"/>
    <property type="match status" value="1"/>
</dbReference>
<dbReference type="CDD" id="cd03354">
    <property type="entry name" value="LbH_SAT"/>
    <property type="match status" value="1"/>
</dbReference>
<dbReference type="NCBIfam" id="NF041874">
    <property type="entry name" value="EPS_EpsC"/>
    <property type="match status" value="1"/>
</dbReference>
<keyword evidence="9 11" id="KW-0012">Acyltransferase</keyword>
<evidence type="ECO:0000256" key="6">
    <source>
        <dbReference type="ARBA" id="ARBA00022679"/>
    </source>
</evidence>
<dbReference type="RefSeq" id="WP_158034790.1">
    <property type="nucleotide sequence ID" value="NZ_ML708627.1"/>
</dbReference>
<dbReference type="GO" id="GO:0006535">
    <property type="term" value="P:cysteine biosynthetic process from serine"/>
    <property type="evidence" value="ECO:0007669"/>
    <property type="project" value="InterPro"/>
</dbReference>
<evidence type="ECO:0000313" key="13">
    <source>
        <dbReference type="Proteomes" id="UP000325957"/>
    </source>
</evidence>
<dbReference type="OrthoDB" id="9801456at2"/>
<dbReference type="InterPro" id="IPR001451">
    <property type="entry name" value="Hexapep"/>
</dbReference>
<dbReference type="InterPro" id="IPR018357">
    <property type="entry name" value="Hexapep_transf_CS"/>
</dbReference>
<dbReference type="Pfam" id="PF00132">
    <property type="entry name" value="Hexapep"/>
    <property type="match status" value="1"/>
</dbReference>
<dbReference type="FunFam" id="2.160.10.10:FF:000007">
    <property type="entry name" value="Serine acetyltransferase"/>
    <property type="match status" value="1"/>
</dbReference>
<dbReference type="InterPro" id="IPR045304">
    <property type="entry name" value="LbH_SAT"/>
</dbReference>
<comment type="pathway">
    <text evidence="1">Amino-acid biosynthesis; L-cysteine biosynthesis; L-cysteine from L-serine: step 1/2.</text>
</comment>
<name>A0A5J5KWH2_9MICC</name>
<dbReference type="GO" id="GO:0009001">
    <property type="term" value="F:serine O-acetyltransferase activity"/>
    <property type="evidence" value="ECO:0007669"/>
    <property type="project" value="UniProtKB-EC"/>
</dbReference>
<accession>A0A5J5KWH2</accession>
<gene>
    <name evidence="12" type="primary">cysE</name>
    <name evidence="12" type="ORF">FCK90_13270</name>
</gene>
<dbReference type="SUPFAM" id="SSF51161">
    <property type="entry name" value="Trimeric LpxA-like enzymes"/>
    <property type="match status" value="1"/>
</dbReference>
<evidence type="ECO:0000256" key="4">
    <source>
        <dbReference type="ARBA" id="ARBA00018522"/>
    </source>
</evidence>
<dbReference type="Gene3D" id="2.160.10.10">
    <property type="entry name" value="Hexapeptide repeat proteins"/>
    <property type="match status" value="1"/>
</dbReference>
<reference evidence="12 13" key="1">
    <citation type="submission" date="2019-05" db="EMBL/GenBank/DDBJ databases">
        <title>Kocuria coralli sp. nov., a novel actinobacterium isolated from coral reef seawater.</title>
        <authorList>
            <person name="Li J."/>
        </authorList>
    </citation>
    <scope>NUCLEOTIDE SEQUENCE [LARGE SCALE GENOMIC DNA]</scope>
    <source>
        <strain evidence="12 13">SCSIO 13007</strain>
    </source>
</reference>
<dbReference type="InterPro" id="IPR042122">
    <property type="entry name" value="Ser_AcTrfase_N_sf"/>
</dbReference>
<comment type="similarity">
    <text evidence="2 11">Belongs to the transferase hexapeptide repeat family.</text>
</comment>
<comment type="catalytic activity">
    <reaction evidence="10 11">
        <text>L-serine + acetyl-CoA = O-acetyl-L-serine + CoA</text>
        <dbReference type="Rhea" id="RHEA:24560"/>
        <dbReference type="ChEBI" id="CHEBI:33384"/>
        <dbReference type="ChEBI" id="CHEBI:57287"/>
        <dbReference type="ChEBI" id="CHEBI:57288"/>
        <dbReference type="ChEBI" id="CHEBI:58340"/>
        <dbReference type="EC" id="2.3.1.30"/>
    </reaction>
</comment>
<evidence type="ECO:0000256" key="3">
    <source>
        <dbReference type="ARBA" id="ARBA00013266"/>
    </source>
</evidence>
<keyword evidence="5" id="KW-0028">Amino-acid biosynthesis</keyword>
<evidence type="ECO:0000256" key="11">
    <source>
        <dbReference type="PIRNR" id="PIRNR000441"/>
    </source>
</evidence>
<proteinExistence type="inferred from homology"/>
<dbReference type="EMBL" id="SZWF01000023">
    <property type="protein sequence ID" value="KAA9393245.1"/>
    <property type="molecule type" value="Genomic_DNA"/>
</dbReference>
<evidence type="ECO:0000256" key="10">
    <source>
        <dbReference type="ARBA" id="ARBA00049486"/>
    </source>
</evidence>
<dbReference type="PANTHER" id="PTHR42811">
    <property type="entry name" value="SERINE ACETYLTRANSFERASE"/>
    <property type="match status" value="1"/>
</dbReference>
<sequence length="194" mass="20758">MSFLSRLREDLDTARNHDPAARTDLEVALNYSGLHAIWLHRLSHRLWDHDRTRGAARTVSQVGRFLTGVEIHPGAQIGKRFFIDHGMGVVIGETAEIGDDVMLYQGVTLGGTSLAKVKRHPTVGNGVTVGAGAKVLGDIEIGAGSAVGANAVVVKDVPDDSVVTGIPGKVRPRTPDKQEPLVDPASYIDPAMWI</sequence>
<organism evidence="12 13">
    <name type="scientific">Kocuria coralli</name>
    <dbReference type="NCBI Taxonomy" id="1461025"/>
    <lineage>
        <taxon>Bacteria</taxon>
        <taxon>Bacillati</taxon>
        <taxon>Actinomycetota</taxon>
        <taxon>Actinomycetes</taxon>
        <taxon>Micrococcales</taxon>
        <taxon>Micrococcaceae</taxon>
        <taxon>Kocuria</taxon>
    </lineage>
</organism>